<dbReference type="GO" id="GO:0015930">
    <property type="term" value="F:glutamate synthase activity"/>
    <property type="evidence" value="ECO:0007669"/>
    <property type="project" value="InterPro"/>
</dbReference>
<dbReference type="InterPro" id="IPR002489">
    <property type="entry name" value="Glu_synth_asu_C"/>
</dbReference>
<dbReference type="Gene3D" id="3.20.20.70">
    <property type="entry name" value="Aldolase class I"/>
    <property type="match status" value="1"/>
</dbReference>
<dbReference type="AlphaFoldDB" id="A0A2N1PFG1"/>
<proteinExistence type="inferred from homology"/>
<dbReference type="CDD" id="cd02808">
    <property type="entry name" value="GltS_FMN"/>
    <property type="match status" value="1"/>
</dbReference>
<organism evidence="4 5">
    <name type="scientific">Candidatus Wallbacteria bacterium HGW-Wallbacteria-1</name>
    <dbReference type="NCBI Taxonomy" id="2013854"/>
    <lineage>
        <taxon>Bacteria</taxon>
        <taxon>Candidatus Walliibacteriota</taxon>
    </lineage>
</organism>
<evidence type="ECO:0000259" key="2">
    <source>
        <dbReference type="Pfam" id="PF01493"/>
    </source>
</evidence>
<feature type="non-terminal residue" evidence="4">
    <location>
        <position position="342"/>
    </location>
</feature>
<protein>
    <submittedName>
        <fullName evidence="4">Glutamate synthase subunit alpha</fullName>
    </submittedName>
</protein>
<gene>
    <name evidence="4" type="ORF">CVV64_22760</name>
</gene>
<evidence type="ECO:0000259" key="3">
    <source>
        <dbReference type="Pfam" id="PF01645"/>
    </source>
</evidence>
<feature type="domain" description="Glutamate synthase" evidence="3">
    <location>
        <begin position="1"/>
        <end position="138"/>
    </location>
</feature>
<name>A0A2N1PFG1_9BACT</name>
<comment type="similarity">
    <text evidence="1">Belongs to the glutamate synthase family.</text>
</comment>
<dbReference type="EMBL" id="PGXC01000218">
    <property type="protein sequence ID" value="PKK87077.1"/>
    <property type="molecule type" value="Genomic_DNA"/>
</dbReference>
<dbReference type="Gene3D" id="2.160.20.60">
    <property type="entry name" value="Glutamate synthase, alpha subunit, C-terminal domain"/>
    <property type="match status" value="1"/>
</dbReference>
<dbReference type="InterPro" id="IPR013785">
    <property type="entry name" value="Aldolase_TIM"/>
</dbReference>
<reference evidence="4 5" key="1">
    <citation type="journal article" date="2017" name="ISME J.">
        <title>Potential for microbial H2 and metal transformations associated with novel bacteria and archaea in deep terrestrial subsurface sediments.</title>
        <authorList>
            <person name="Hernsdorf A.W."/>
            <person name="Amano Y."/>
            <person name="Miyakawa K."/>
            <person name="Ise K."/>
            <person name="Suzuki Y."/>
            <person name="Anantharaman K."/>
            <person name="Probst A."/>
            <person name="Burstein D."/>
            <person name="Thomas B.C."/>
            <person name="Banfield J.F."/>
        </authorList>
    </citation>
    <scope>NUCLEOTIDE SEQUENCE [LARGE SCALE GENOMIC DNA]</scope>
    <source>
        <strain evidence="4">HGW-Wallbacteria-1</strain>
    </source>
</reference>
<dbReference type="Proteomes" id="UP000233256">
    <property type="component" value="Unassembled WGS sequence"/>
</dbReference>
<dbReference type="PANTHER" id="PTHR43100">
    <property type="entry name" value="GLUTAMATE SYNTHASE [NADPH] SMALL CHAIN"/>
    <property type="match status" value="1"/>
</dbReference>
<dbReference type="SUPFAM" id="SSF69336">
    <property type="entry name" value="Alpha subunit of glutamate synthase, C-terminal domain"/>
    <property type="match status" value="1"/>
</dbReference>
<comment type="caution">
    <text evidence="4">The sequence shown here is derived from an EMBL/GenBank/DDBJ whole genome shotgun (WGS) entry which is preliminary data.</text>
</comment>
<sequence length="342" mass="36963">ADVILISGYDGGTGASPRTSIRHAGLPWELGLAETHQTLVLNNLRTRVKVETDGKLLTGKDLAVATLLGAEEYGFATAPLVILGCVMMRVCHLDTCPVGVATQNPELRKRFTGDPGHIVNFMKFIAQELREIMAELGFRTIDEMVGRSDKLEMNKAIDHWKTKGLDFSSILYQPEVPEGGGLYCQIEQNHNIEKSKDITELLDLCQPALDKAEKVVINTTIKNVNRVVGTIIGNEVTKRYGEAGLPEDTITLNLKGSSGQSLGAFIPQGITIKLEGDANDYFGKGLSGGKMVIYPPKEATFVPEDNIIVGNVALYGATQGEAYIRGAAGERFCVRNSGVTAV</sequence>
<dbReference type="SUPFAM" id="SSF51395">
    <property type="entry name" value="FMN-linked oxidoreductases"/>
    <property type="match status" value="1"/>
</dbReference>
<evidence type="ECO:0000313" key="4">
    <source>
        <dbReference type="EMBL" id="PKK87077.1"/>
    </source>
</evidence>
<dbReference type="PANTHER" id="PTHR43100:SF1">
    <property type="entry name" value="GLUTAMATE SYNTHASE [NADPH] SMALL CHAIN"/>
    <property type="match status" value="1"/>
</dbReference>
<dbReference type="InterPro" id="IPR002932">
    <property type="entry name" value="Glu_synthdom"/>
</dbReference>
<feature type="non-terminal residue" evidence="4">
    <location>
        <position position="1"/>
    </location>
</feature>
<dbReference type="Pfam" id="PF01645">
    <property type="entry name" value="Glu_synthase"/>
    <property type="match status" value="1"/>
</dbReference>
<evidence type="ECO:0000256" key="1">
    <source>
        <dbReference type="ARBA" id="ARBA00009716"/>
    </source>
</evidence>
<evidence type="ECO:0000313" key="5">
    <source>
        <dbReference type="Proteomes" id="UP000233256"/>
    </source>
</evidence>
<accession>A0A2N1PFG1</accession>
<feature type="domain" description="Glutamate synthase alpha subunit C-terminal" evidence="2">
    <location>
        <begin position="220"/>
        <end position="342"/>
    </location>
</feature>
<dbReference type="InterPro" id="IPR036485">
    <property type="entry name" value="Glu_synth_asu_C_sf"/>
</dbReference>
<dbReference type="GO" id="GO:0006537">
    <property type="term" value="P:glutamate biosynthetic process"/>
    <property type="evidence" value="ECO:0007669"/>
    <property type="project" value="InterPro"/>
</dbReference>
<dbReference type="Pfam" id="PF01493">
    <property type="entry name" value="GXGXG"/>
    <property type="match status" value="1"/>
</dbReference>
<dbReference type="InterPro" id="IPR051394">
    <property type="entry name" value="Glutamate_Synthase"/>
</dbReference>